<sequence>MNGTTNPLSTLPVGQLPSNVACTPKPVTLGAGATRTVGWKLK</sequence>
<evidence type="ECO:0000313" key="2">
    <source>
        <dbReference type="Proteomes" id="UP001304467"/>
    </source>
</evidence>
<dbReference type="EMBL" id="JAWRLE010000003">
    <property type="protein sequence ID" value="MEB2577924.1"/>
    <property type="molecule type" value="Genomic_DNA"/>
</dbReference>
<name>A0ABU5WFZ5_9BURK</name>
<dbReference type="Proteomes" id="UP001304467">
    <property type="component" value="Unassembled WGS sequence"/>
</dbReference>
<gene>
    <name evidence="1" type="ORF">SB593_02960</name>
</gene>
<reference evidence="1 2" key="1">
    <citation type="journal article" date="2023" name="Front. Microbiol.">
        <title>Genomic analyses of Burkholderia respiratory isolates indicates two evolutionarily distinct B. anthina clades.</title>
        <authorList>
            <person name="Pham A."/>
            <person name="Volmer J.G."/>
            <person name="Chambers D.C."/>
            <person name="Smith D.J."/>
            <person name="Reid D.W."/>
            <person name="Burr L."/>
            <person name="Wells T.J."/>
        </authorList>
    </citation>
    <scope>NUCLEOTIDE SEQUENCE [LARGE SCALE GENOMIC DNA]</scope>
    <source>
        <strain evidence="1 2">BCCIQ07A</strain>
    </source>
</reference>
<dbReference type="RefSeq" id="WP_256940235.1">
    <property type="nucleotide sequence ID" value="NZ_JAWRKY010000006.1"/>
</dbReference>
<keyword evidence="2" id="KW-1185">Reference proteome</keyword>
<organism evidence="1 2">
    <name type="scientific">Burkholderia anthinoferrum</name>
    <dbReference type="NCBI Taxonomy" id="3090833"/>
    <lineage>
        <taxon>Bacteria</taxon>
        <taxon>Pseudomonadati</taxon>
        <taxon>Pseudomonadota</taxon>
        <taxon>Betaproteobacteria</taxon>
        <taxon>Burkholderiales</taxon>
        <taxon>Burkholderiaceae</taxon>
        <taxon>Burkholderia</taxon>
    </lineage>
</organism>
<comment type="caution">
    <text evidence="1">The sequence shown here is derived from an EMBL/GenBank/DDBJ whole genome shotgun (WGS) entry which is preliminary data.</text>
</comment>
<accession>A0ABU5WFZ5</accession>
<proteinExistence type="predicted"/>
<protein>
    <submittedName>
        <fullName evidence="1">Uncharacterized protein</fullName>
    </submittedName>
</protein>
<evidence type="ECO:0000313" key="1">
    <source>
        <dbReference type="EMBL" id="MEB2577924.1"/>
    </source>
</evidence>